<reference evidence="2" key="2">
    <citation type="submission" date="2014-05" db="EMBL/GenBank/DDBJ databases">
        <title>The genome and life-stage specific transcriptomes of Globodera pallida elucidate key aspects of plant parasitism by a cyst nematode.</title>
        <authorList>
            <person name="Cotton J.A."/>
            <person name="Lilley C.J."/>
            <person name="Jones L.M."/>
            <person name="Kikuchi T."/>
            <person name="Reid A.J."/>
            <person name="Thorpe P."/>
            <person name="Tsai I.J."/>
            <person name="Beasley H."/>
            <person name="Blok V."/>
            <person name="Cock P.J.A."/>
            <person name="Van den Akker S.E."/>
            <person name="Holroyd N."/>
            <person name="Hunt M."/>
            <person name="Mantelin S."/>
            <person name="Naghra H."/>
            <person name="Pain A."/>
            <person name="Palomares-Rius J.E."/>
            <person name="Zarowiecki M."/>
            <person name="Berriman M."/>
            <person name="Jones J.T."/>
            <person name="Urwin P.E."/>
        </authorList>
    </citation>
    <scope>NUCLEOTIDE SEQUENCE [LARGE SCALE GENOMIC DNA]</scope>
    <source>
        <strain evidence="2">Lindley</strain>
    </source>
</reference>
<organism evidence="2 3">
    <name type="scientific">Globodera pallida</name>
    <name type="common">Potato cyst nematode worm</name>
    <name type="synonym">Heterodera pallida</name>
    <dbReference type="NCBI Taxonomy" id="36090"/>
    <lineage>
        <taxon>Eukaryota</taxon>
        <taxon>Metazoa</taxon>
        <taxon>Ecdysozoa</taxon>
        <taxon>Nematoda</taxon>
        <taxon>Chromadorea</taxon>
        <taxon>Rhabditida</taxon>
        <taxon>Tylenchina</taxon>
        <taxon>Tylenchomorpha</taxon>
        <taxon>Tylenchoidea</taxon>
        <taxon>Heteroderidae</taxon>
        <taxon>Heteroderinae</taxon>
        <taxon>Globodera</taxon>
    </lineage>
</organism>
<proteinExistence type="predicted"/>
<reference evidence="3" key="3">
    <citation type="submission" date="2016-06" db="UniProtKB">
        <authorList>
            <consortium name="WormBaseParasite"/>
        </authorList>
    </citation>
    <scope>IDENTIFICATION</scope>
</reference>
<evidence type="ECO:0000313" key="2">
    <source>
        <dbReference type="Proteomes" id="UP000050741"/>
    </source>
</evidence>
<dbReference type="WBParaSite" id="GPLIN_001506300">
    <property type="protein sequence ID" value="GPLIN_001506300"/>
    <property type="gene ID" value="GPLIN_001506300"/>
</dbReference>
<dbReference type="AlphaFoldDB" id="A0A183CQA5"/>
<evidence type="ECO:0000256" key="1">
    <source>
        <dbReference type="SAM" id="MobiDB-lite"/>
    </source>
</evidence>
<sequence>MSIIIKFKGVESVSQVQSPTSFLAYENEAIREQPHFDQEVPDGRWPLDQLNQHLISLQCDERDAEELVLRAERLGDELGDGAPGATRRHAPLNHSGISEDSDYTSDISFPTGFHHPHQQQQQQHHHHQANPSVHQFESHLRPHRHGHKAAQNGTAQQQQQHRHSVVASADGGPTTSASWQWDDTIRQKDEEANCHSYYELEENVMDHDGRHQHHHNNTRHQYYGAGAPYAGAYYGTASDGEEENTVSPPSQLGPQYGDRKPSDFECLEQFHPRFMQSPPSPAKQFRQSNDYDAYFAQNAQHYEHNATNEGTVNA</sequence>
<accession>A0A183CQA5</accession>
<feature type="region of interest" description="Disordered" evidence="1">
    <location>
        <begin position="76"/>
        <end position="183"/>
    </location>
</feature>
<protein>
    <submittedName>
        <fullName evidence="3">GATA-type domain-containing protein</fullName>
    </submittedName>
</protein>
<name>A0A183CQA5_GLOPA</name>
<keyword evidence="2" id="KW-1185">Reference proteome</keyword>
<feature type="region of interest" description="Disordered" evidence="1">
    <location>
        <begin position="236"/>
        <end position="262"/>
    </location>
</feature>
<reference evidence="2" key="1">
    <citation type="submission" date="2013-12" db="EMBL/GenBank/DDBJ databases">
        <authorList>
            <person name="Aslett M."/>
        </authorList>
    </citation>
    <scope>NUCLEOTIDE SEQUENCE [LARGE SCALE GENOMIC DNA]</scope>
    <source>
        <strain evidence="2">Lindley</strain>
    </source>
</reference>
<evidence type="ECO:0000313" key="3">
    <source>
        <dbReference type="WBParaSite" id="GPLIN_001506300"/>
    </source>
</evidence>
<dbReference type="Proteomes" id="UP000050741">
    <property type="component" value="Unassembled WGS sequence"/>
</dbReference>